<proteinExistence type="predicted"/>
<sequence>MFVNFIDRKLIELMPDLIEMDHVHLDGIVTFLYYNVLYHGCSITASTKNPSDIKYTKDAYICCMRALPGWQQEATGSTTDLIAALSMVTICAESFDFELGWQMYELACDYARGLNLHSLDAVHPSSINRDRISDVDRKGFWEFIQIDLVIQLLFDKPPSFTATTWKVNMPWLDPNSQPKERIGATLFLARSRISFVLMRFLALLKSDGNPEDLVQKTEDLCREIQELYTQGRLGKWLLSSAESEADVWKVFDATLTGYTCILFMLRRAEMHGHTSPASADIEIALLDCPVALDAARHIVETSEWLLTRYPWPSSVSALFGAFKIHIAYSMLVNAVCRAPDVLAYATEIRILHLLGDSIIRICGAEREFAQLVHAGYLNARVKART</sequence>
<evidence type="ECO:0000313" key="1">
    <source>
        <dbReference type="EMBL" id="KAL2838098.1"/>
    </source>
</evidence>
<keyword evidence="2" id="KW-1185">Reference proteome</keyword>
<reference evidence="1 2" key="1">
    <citation type="submission" date="2024-07" db="EMBL/GenBank/DDBJ databases">
        <title>Section-level genome sequencing and comparative genomics of Aspergillus sections Usti and Cavernicolus.</title>
        <authorList>
            <consortium name="Lawrence Berkeley National Laboratory"/>
            <person name="Nybo J.L."/>
            <person name="Vesth T.C."/>
            <person name="Theobald S."/>
            <person name="Frisvad J.C."/>
            <person name="Larsen T.O."/>
            <person name="Kjaerboelling I."/>
            <person name="Rothschild-Mancinelli K."/>
            <person name="Lyhne E.K."/>
            <person name="Kogle M.E."/>
            <person name="Barry K."/>
            <person name="Clum A."/>
            <person name="Na H."/>
            <person name="Ledsgaard L."/>
            <person name="Lin J."/>
            <person name="Lipzen A."/>
            <person name="Kuo A."/>
            <person name="Riley R."/>
            <person name="Mondo S."/>
            <person name="Labutti K."/>
            <person name="Haridas S."/>
            <person name="Pangalinan J."/>
            <person name="Salamov A.A."/>
            <person name="Simmons B.A."/>
            <person name="Magnuson J.K."/>
            <person name="Chen J."/>
            <person name="Drula E."/>
            <person name="Henrissat B."/>
            <person name="Wiebenga A."/>
            <person name="Lubbers R.J."/>
            <person name="Gomes A.C."/>
            <person name="Makela M.R."/>
            <person name="Stajich J."/>
            <person name="Grigoriev I.V."/>
            <person name="Mortensen U.H."/>
            <person name="De Vries R.P."/>
            <person name="Baker S.E."/>
            <person name="Andersen M.R."/>
        </authorList>
    </citation>
    <scope>NUCLEOTIDE SEQUENCE [LARGE SCALE GENOMIC DNA]</scope>
    <source>
        <strain evidence="1 2">CBS 123904</strain>
    </source>
</reference>
<gene>
    <name evidence="1" type="ORF">BJY01DRAFT_251108</name>
</gene>
<comment type="caution">
    <text evidence="1">The sequence shown here is derived from an EMBL/GenBank/DDBJ whole genome shotgun (WGS) entry which is preliminary data.</text>
</comment>
<dbReference type="CDD" id="cd12148">
    <property type="entry name" value="fungal_TF_MHR"/>
    <property type="match status" value="1"/>
</dbReference>
<dbReference type="Proteomes" id="UP001610446">
    <property type="component" value="Unassembled WGS sequence"/>
</dbReference>
<name>A0ABR4JDH7_9EURO</name>
<protein>
    <recommendedName>
        <fullName evidence="3">Transcription factor domain-containing protein</fullName>
    </recommendedName>
</protein>
<evidence type="ECO:0008006" key="3">
    <source>
        <dbReference type="Google" id="ProtNLM"/>
    </source>
</evidence>
<organism evidence="1 2">
    <name type="scientific">Aspergillus pseudoustus</name>
    <dbReference type="NCBI Taxonomy" id="1810923"/>
    <lineage>
        <taxon>Eukaryota</taxon>
        <taxon>Fungi</taxon>
        <taxon>Dikarya</taxon>
        <taxon>Ascomycota</taxon>
        <taxon>Pezizomycotina</taxon>
        <taxon>Eurotiomycetes</taxon>
        <taxon>Eurotiomycetidae</taxon>
        <taxon>Eurotiales</taxon>
        <taxon>Aspergillaceae</taxon>
        <taxon>Aspergillus</taxon>
        <taxon>Aspergillus subgen. Nidulantes</taxon>
    </lineage>
</organism>
<accession>A0ABR4JDH7</accession>
<evidence type="ECO:0000313" key="2">
    <source>
        <dbReference type="Proteomes" id="UP001610446"/>
    </source>
</evidence>
<dbReference type="EMBL" id="JBFXLU010000150">
    <property type="protein sequence ID" value="KAL2838098.1"/>
    <property type="molecule type" value="Genomic_DNA"/>
</dbReference>